<dbReference type="PANTHER" id="PTHR34386:SF1">
    <property type="entry name" value="GLUTAREDOXIN-LIKE PROTEIN NRDH"/>
    <property type="match status" value="1"/>
</dbReference>
<evidence type="ECO:0000259" key="1">
    <source>
        <dbReference type="Pfam" id="PF00462"/>
    </source>
</evidence>
<organism evidence="2 3">
    <name type="scientific">Pelagicoccus albus</name>
    <dbReference type="NCBI Taxonomy" id="415222"/>
    <lineage>
        <taxon>Bacteria</taxon>
        <taxon>Pseudomonadati</taxon>
        <taxon>Verrucomicrobiota</taxon>
        <taxon>Opitutia</taxon>
        <taxon>Puniceicoccales</taxon>
        <taxon>Pelagicoccaceae</taxon>
        <taxon>Pelagicoccus</taxon>
    </lineage>
</organism>
<dbReference type="PROSITE" id="PS51354">
    <property type="entry name" value="GLUTAREDOXIN_2"/>
    <property type="match status" value="1"/>
</dbReference>
<dbReference type="GO" id="GO:0009055">
    <property type="term" value="F:electron transfer activity"/>
    <property type="evidence" value="ECO:0007669"/>
    <property type="project" value="TreeGrafter"/>
</dbReference>
<evidence type="ECO:0000313" key="3">
    <source>
        <dbReference type="Proteomes" id="UP000526501"/>
    </source>
</evidence>
<dbReference type="AlphaFoldDB" id="A0A7X1B7A2"/>
<reference evidence="2 3" key="1">
    <citation type="submission" date="2020-07" db="EMBL/GenBank/DDBJ databases">
        <authorList>
            <person name="Feng X."/>
        </authorList>
    </citation>
    <scope>NUCLEOTIDE SEQUENCE [LARGE SCALE GENOMIC DNA]</scope>
    <source>
        <strain evidence="2 3">JCM23202</strain>
    </source>
</reference>
<dbReference type="RefSeq" id="WP_185659565.1">
    <property type="nucleotide sequence ID" value="NZ_CAWPOO010000006.1"/>
</dbReference>
<dbReference type="Gene3D" id="3.40.30.10">
    <property type="entry name" value="Glutaredoxin"/>
    <property type="match status" value="1"/>
</dbReference>
<dbReference type="SUPFAM" id="SSF52833">
    <property type="entry name" value="Thioredoxin-like"/>
    <property type="match status" value="1"/>
</dbReference>
<protein>
    <submittedName>
        <fullName evidence="2">Glutaredoxin family protein</fullName>
    </submittedName>
</protein>
<comment type="caution">
    <text evidence="2">The sequence shown here is derived from an EMBL/GenBank/DDBJ whole genome shotgun (WGS) entry which is preliminary data.</text>
</comment>
<proteinExistence type="predicted"/>
<name>A0A7X1B7A2_9BACT</name>
<dbReference type="EMBL" id="JACHVC010000006">
    <property type="protein sequence ID" value="MBC2605698.1"/>
    <property type="molecule type" value="Genomic_DNA"/>
</dbReference>
<evidence type="ECO:0000313" key="2">
    <source>
        <dbReference type="EMBL" id="MBC2605698.1"/>
    </source>
</evidence>
<dbReference type="Proteomes" id="UP000526501">
    <property type="component" value="Unassembled WGS sequence"/>
</dbReference>
<gene>
    <name evidence="2" type="ORF">H5P27_06540</name>
</gene>
<dbReference type="Pfam" id="PF00462">
    <property type="entry name" value="Glutaredoxin"/>
    <property type="match status" value="1"/>
</dbReference>
<dbReference type="InterPro" id="IPR036249">
    <property type="entry name" value="Thioredoxin-like_sf"/>
</dbReference>
<feature type="domain" description="Glutaredoxin" evidence="1">
    <location>
        <begin position="4"/>
        <end position="57"/>
    </location>
</feature>
<dbReference type="InterPro" id="IPR011767">
    <property type="entry name" value="GLR_AS"/>
</dbReference>
<dbReference type="PANTHER" id="PTHR34386">
    <property type="entry name" value="GLUTAREDOXIN"/>
    <property type="match status" value="1"/>
</dbReference>
<accession>A0A7X1B7A2</accession>
<dbReference type="InterPro" id="IPR002109">
    <property type="entry name" value="Glutaredoxin"/>
</dbReference>
<sequence>MKDIVLYIKSGCPWCIDAENYLKKKGIEYTRLEVRSSPENMKEMLSISGQDKAPTMKLGDDVLADFGVDELIPFLAKHGM</sequence>
<keyword evidence="3" id="KW-1185">Reference proteome</keyword>
<dbReference type="GO" id="GO:0045454">
    <property type="term" value="P:cell redox homeostasis"/>
    <property type="evidence" value="ECO:0007669"/>
    <property type="project" value="TreeGrafter"/>
</dbReference>
<dbReference type="CDD" id="cd02976">
    <property type="entry name" value="NrdH"/>
    <property type="match status" value="1"/>
</dbReference>
<dbReference type="InterPro" id="IPR051548">
    <property type="entry name" value="Grx-like_ET"/>
</dbReference>
<dbReference type="PROSITE" id="PS00195">
    <property type="entry name" value="GLUTAREDOXIN_1"/>
    <property type="match status" value="1"/>
</dbReference>